<proteinExistence type="predicted"/>
<evidence type="ECO:0000313" key="2">
    <source>
        <dbReference type="Proteomes" id="UP000193900"/>
    </source>
</evidence>
<organism evidence="1 2">
    <name type="scientific">Roseisalinus antarcticus</name>
    <dbReference type="NCBI Taxonomy" id="254357"/>
    <lineage>
        <taxon>Bacteria</taxon>
        <taxon>Pseudomonadati</taxon>
        <taxon>Pseudomonadota</taxon>
        <taxon>Alphaproteobacteria</taxon>
        <taxon>Rhodobacterales</taxon>
        <taxon>Roseobacteraceae</taxon>
        <taxon>Roseisalinus</taxon>
    </lineage>
</organism>
<gene>
    <name evidence="1" type="ORF">ROA7023_03087</name>
</gene>
<dbReference type="RefSeq" id="WP_085879891.1">
    <property type="nucleotide sequence ID" value="NZ_FWFZ01000018.1"/>
</dbReference>
<dbReference type="Proteomes" id="UP000193900">
    <property type="component" value="Unassembled WGS sequence"/>
</dbReference>
<evidence type="ECO:0000313" key="1">
    <source>
        <dbReference type="EMBL" id="SLN65637.1"/>
    </source>
</evidence>
<dbReference type="EMBL" id="FWFZ01000018">
    <property type="protein sequence ID" value="SLN65637.1"/>
    <property type="molecule type" value="Genomic_DNA"/>
</dbReference>
<dbReference type="AlphaFoldDB" id="A0A1Y5TKC3"/>
<reference evidence="1 2" key="1">
    <citation type="submission" date="2017-03" db="EMBL/GenBank/DDBJ databases">
        <authorList>
            <person name="Afonso C.L."/>
            <person name="Miller P.J."/>
            <person name="Scott M.A."/>
            <person name="Spackman E."/>
            <person name="Goraichik I."/>
            <person name="Dimitrov K.M."/>
            <person name="Suarez D.L."/>
            <person name="Swayne D.E."/>
        </authorList>
    </citation>
    <scope>NUCLEOTIDE SEQUENCE [LARGE SCALE GENOMIC DNA]</scope>
    <source>
        <strain evidence="1 2">CECT 7023</strain>
    </source>
</reference>
<protein>
    <submittedName>
        <fullName evidence="1">Uncharacterized protein</fullName>
    </submittedName>
</protein>
<name>A0A1Y5TKC3_9RHOB</name>
<keyword evidence="2" id="KW-1185">Reference proteome</keyword>
<sequence>MGITEDIADDLARETIDAMDKLGDDRLFEEIAKSIGASSQTTEEAFLTAIRVRLAERRARKLLAERLAAGSS</sequence>
<accession>A0A1Y5TKC3</accession>
<dbReference type="OrthoDB" id="7876148at2"/>